<evidence type="ECO:0000313" key="2">
    <source>
        <dbReference type="EMBL" id="EKF58452.1"/>
    </source>
</evidence>
<dbReference type="EMBL" id="ALJF01000013">
    <property type="protein sequence ID" value="EKF58452.1"/>
    <property type="molecule type" value="Genomic_DNA"/>
</dbReference>
<gene>
    <name evidence="2" type="ORF">QWE_17658</name>
</gene>
<keyword evidence="1" id="KW-0812">Transmembrane</keyword>
<reference evidence="2 3" key="1">
    <citation type="journal article" date="2012" name="J. Bacteriol.">
        <title>Draft Genome Sequence of Agrobacterium albertimagni Strain AOL15.</title>
        <authorList>
            <person name="Trimble W.L."/>
            <person name="Phung le T."/>
            <person name="Meyer F."/>
            <person name="Gilbert J.A."/>
            <person name="Silver S."/>
        </authorList>
    </citation>
    <scope>NUCLEOTIDE SEQUENCE [LARGE SCALE GENOMIC DNA]</scope>
    <source>
        <strain evidence="2 3">AOL15</strain>
    </source>
</reference>
<protein>
    <submittedName>
        <fullName evidence="2">Uncharacterized protein</fullName>
    </submittedName>
</protein>
<feature type="transmembrane region" description="Helical" evidence="1">
    <location>
        <begin position="6"/>
        <end position="26"/>
    </location>
</feature>
<keyword evidence="1" id="KW-1133">Transmembrane helix</keyword>
<dbReference type="RefSeq" id="WP_006727526.1">
    <property type="nucleotide sequence ID" value="NZ_ALJF01000013.1"/>
</dbReference>
<organism evidence="2 3">
    <name type="scientific">Agrobacterium albertimagni AOL15</name>
    <dbReference type="NCBI Taxonomy" id="1156935"/>
    <lineage>
        <taxon>Bacteria</taxon>
        <taxon>Pseudomonadati</taxon>
        <taxon>Pseudomonadota</taxon>
        <taxon>Alphaproteobacteria</taxon>
        <taxon>Hyphomicrobiales</taxon>
        <taxon>Rhizobiaceae</taxon>
        <taxon>Rhizobium/Agrobacterium group</taxon>
        <taxon>Agrobacterium</taxon>
    </lineage>
</organism>
<keyword evidence="1" id="KW-0472">Membrane</keyword>
<name>K2QTI8_9HYPH</name>
<dbReference type="eggNOG" id="ENOG50308AH">
    <property type="taxonomic scope" value="Bacteria"/>
</dbReference>
<dbReference type="STRING" id="1156935.QWE_17658"/>
<comment type="caution">
    <text evidence="2">The sequence shown here is derived from an EMBL/GenBank/DDBJ whole genome shotgun (WGS) entry which is preliminary data.</text>
</comment>
<accession>K2QTI8</accession>
<dbReference type="AlphaFoldDB" id="K2QTI8"/>
<sequence>MSRNNGLYLIIGALVVAVIGLGIYVYQEEQKPDGVELRIGESGVSIEEN</sequence>
<dbReference type="PATRIC" id="fig|1156935.5.peg.3596"/>
<keyword evidence="3" id="KW-1185">Reference proteome</keyword>
<dbReference type="Proteomes" id="UP000007123">
    <property type="component" value="Unassembled WGS sequence"/>
</dbReference>
<proteinExistence type="predicted"/>
<evidence type="ECO:0000313" key="3">
    <source>
        <dbReference type="Proteomes" id="UP000007123"/>
    </source>
</evidence>
<evidence type="ECO:0000256" key="1">
    <source>
        <dbReference type="SAM" id="Phobius"/>
    </source>
</evidence>